<evidence type="ECO:0000256" key="5">
    <source>
        <dbReference type="RuleBase" id="RU365031"/>
    </source>
</evidence>
<evidence type="ECO:0000313" key="7">
    <source>
        <dbReference type="Proteomes" id="UP000194003"/>
    </source>
</evidence>
<dbReference type="EMBL" id="LVJN01000016">
    <property type="protein sequence ID" value="OSM06206.1"/>
    <property type="molecule type" value="Genomic_DNA"/>
</dbReference>
<reference evidence="6 7" key="1">
    <citation type="journal article" date="2016" name="BMC Genomics">
        <title>Combined genomic and structural analyses of a cultured magnetotactic bacterium reveals its niche adaptation to a dynamic environment.</title>
        <authorList>
            <person name="Araujo A.C."/>
            <person name="Morillo V."/>
            <person name="Cypriano J."/>
            <person name="Teixeira L.C."/>
            <person name="Leao P."/>
            <person name="Lyra S."/>
            <person name="Almeida L.G."/>
            <person name="Bazylinski D.A."/>
            <person name="Vasconcellos A.T."/>
            <person name="Abreu F."/>
            <person name="Lins U."/>
        </authorList>
    </citation>
    <scope>NUCLEOTIDE SEQUENCE [LARGE SCALE GENOMIC DNA]</scope>
    <source>
        <strain evidence="6 7">IT-1</strain>
    </source>
</reference>
<evidence type="ECO:0000256" key="4">
    <source>
        <dbReference type="ARBA" id="ARBA00023315"/>
    </source>
</evidence>
<gene>
    <name evidence="6" type="ORF">MAIT1_01185</name>
</gene>
<dbReference type="EC" id="2.3.1.-" evidence="5"/>
<keyword evidence="3 5" id="KW-0808">Transferase</keyword>
<evidence type="ECO:0000313" key="6">
    <source>
        <dbReference type="EMBL" id="OSM06206.1"/>
    </source>
</evidence>
<dbReference type="PANTHER" id="PTHR11104:SF0">
    <property type="entry name" value="SPBETA PROPHAGE-DERIVED AMINOGLYCOSIDE N(3')-ACETYLTRANSFERASE-LIKE PROTEIN YOKD"/>
    <property type="match status" value="1"/>
</dbReference>
<sequence length="234" mass="26188">MHSAMDRIQEAVPQITPTALISMMQELLGPDGTLLMPTFPFRGLQRDYAATLEAFDRRRTPCRVGLLPEVFRRLPGVMRSLHPTHPVAGWGARASALLEDHHKGLTFGAETSPFYRLTQCDGVTVGLGVREPFTLYYVPEELDPDVRAQVLEPEPRLITLKEKGAVIGEYPLRAFRVARDWPNLMRMQQMLHQRGVARYSQCGPLLAVRADARAYVAGCATLLRHGLKSFQAPT</sequence>
<keyword evidence="4 5" id="KW-0012">Acyltransferase</keyword>
<evidence type="ECO:0000256" key="2">
    <source>
        <dbReference type="ARBA" id="ARBA00012882"/>
    </source>
</evidence>
<comment type="caution">
    <text evidence="6">The sequence shown here is derived from an EMBL/GenBank/DDBJ whole genome shotgun (WGS) entry which is preliminary data.</text>
</comment>
<dbReference type="SUPFAM" id="SSF110710">
    <property type="entry name" value="TTHA0583/YokD-like"/>
    <property type="match status" value="1"/>
</dbReference>
<organism evidence="6 7">
    <name type="scientific">Magnetofaba australis IT-1</name>
    <dbReference type="NCBI Taxonomy" id="1434232"/>
    <lineage>
        <taxon>Bacteria</taxon>
        <taxon>Pseudomonadati</taxon>
        <taxon>Pseudomonadota</taxon>
        <taxon>Magnetococcia</taxon>
        <taxon>Magnetococcales</taxon>
        <taxon>Magnetococcaceae</taxon>
        <taxon>Magnetofaba</taxon>
    </lineage>
</organism>
<comment type="similarity">
    <text evidence="1 5">Belongs to the antibiotic N-acetyltransferase family.</text>
</comment>
<protein>
    <recommendedName>
        <fullName evidence="2 5">Aminoglycoside N(3)-acetyltransferase</fullName>
        <ecNumber evidence="5">2.3.1.-</ecNumber>
    </recommendedName>
</protein>
<comment type="catalytic activity">
    <reaction evidence="5">
        <text>a 2-deoxystreptamine antibiotic + acetyl-CoA = an N(3)-acetyl-2-deoxystreptamine antibiotic + CoA + H(+)</text>
        <dbReference type="Rhea" id="RHEA:12665"/>
        <dbReference type="ChEBI" id="CHEBI:15378"/>
        <dbReference type="ChEBI" id="CHEBI:57287"/>
        <dbReference type="ChEBI" id="CHEBI:57288"/>
        <dbReference type="ChEBI" id="CHEBI:57921"/>
        <dbReference type="ChEBI" id="CHEBI:77452"/>
        <dbReference type="EC" id="2.3.1.81"/>
    </reaction>
</comment>
<evidence type="ECO:0000256" key="1">
    <source>
        <dbReference type="ARBA" id="ARBA00006383"/>
    </source>
</evidence>
<dbReference type="Pfam" id="PF02522">
    <property type="entry name" value="Antibiotic_NAT"/>
    <property type="match status" value="1"/>
</dbReference>
<keyword evidence="7" id="KW-1185">Reference proteome</keyword>
<dbReference type="PANTHER" id="PTHR11104">
    <property type="entry name" value="AMINOGLYCOSIDE N3-ACETYLTRANSFERASE"/>
    <property type="match status" value="1"/>
</dbReference>
<dbReference type="InterPro" id="IPR003679">
    <property type="entry name" value="Amioglycoside_AcTrfase"/>
</dbReference>
<dbReference type="InterPro" id="IPR028345">
    <property type="entry name" value="Antibiotic_NAT-like"/>
</dbReference>
<dbReference type="STRING" id="1434232.MAIT1_01185"/>
<proteinExistence type="inferred from homology"/>
<dbReference type="AlphaFoldDB" id="A0A1Y2K7B0"/>
<accession>A0A1Y2K7B0</accession>
<dbReference type="Proteomes" id="UP000194003">
    <property type="component" value="Unassembled WGS sequence"/>
</dbReference>
<dbReference type="GO" id="GO:0046677">
    <property type="term" value="P:response to antibiotic"/>
    <property type="evidence" value="ECO:0007669"/>
    <property type="project" value="UniProtKB-KW"/>
</dbReference>
<evidence type="ECO:0000256" key="3">
    <source>
        <dbReference type="ARBA" id="ARBA00022679"/>
    </source>
</evidence>
<dbReference type="GO" id="GO:0046353">
    <property type="term" value="F:aminoglycoside 3-N-acetyltransferase activity"/>
    <property type="evidence" value="ECO:0007669"/>
    <property type="project" value="UniProtKB-EC"/>
</dbReference>
<name>A0A1Y2K7B0_9PROT</name>
<keyword evidence="5" id="KW-0046">Antibiotic resistance</keyword>